<proteinExistence type="inferred from homology"/>
<accession>A0A6A6NTH6</accession>
<sequence>MRSSIAAAGLAALTVVPSVQATKVLLNNDDGWWEANLRETYRLLSAEDGFDVLLVAPVTGQSGTGGSAEYSEDPYLSYPGQYDSVPAGSPAVGHEPDNDRIWYYNGTPAACDFVAFDYVIPQIWGNGTLPDLVVTGPNTGHNLGPFVFTLSGTVGAAYAAVSRNVPAIAVSAGDVAGGHRPYTEVNETTPAGLKDPATIHAELTVKFVKELVQSTRSGNRFLPLAYGLSVNIPDITSMEDDSCIDPPFVQTRLTGSAITDIAAQEDESSSEPPVFHYESIYSDAVNECINGDCDLPGETAVVEDSCTSSVSVFTIDYDAPDTHVTKGVWNKLKPLVKGDEGSGHHWRRRGANAKYLGQRNYRRPS</sequence>
<keyword evidence="7" id="KW-1185">Reference proteome</keyword>
<evidence type="ECO:0000259" key="5">
    <source>
        <dbReference type="Pfam" id="PF01975"/>
    </source>
</evidence>
<dbReference type="AlphaFoldDB" id="A0A6A6NTH6"/>
<keyword evidence="3" id="KW-0378">Hydrolase</keyword>
<dbReference type="Pfam" id="PF01975">
    <property type="entry name" value="SurE"/>
    <property type="match status" value="1"/>
</dbReference>
<dbReference type="GO" id="GO:0008252">
    <property type="term" value="F:nucleotidase activity"/>
    <property type="evidence" value="ECO:0007669"/>
    <property type="project" value="InterPro"/>
</dbReference>
<protein>
    <submittedName>
        <fullName evidence="6">Survival protein sure-like phosphatase/nucleotidase</fullName>
    </submittedName>
</protein>
<evidence type="ECO:0000313" key="6">
    <source>
        <dbReference type="EMBL" id="KAF2454868.1"/>
    </source>
</evidence>
<feature type="chain" id="PRO_5025529536" evidence="4">
    <location>
        <begin position="22"/>
        <end position="365"/>
    </location>
</feature>
<dbReference type="Proteomes" id="UP000799766">
    <property type="component" value="Unassembled WGS sequence"/>
</dbReference>
<dbReference type="PANTHER" id="PTHR30457">
    <property type="entry name" value="5'-NUCLEOTIDASE SURE"/>
    <property type="match status" value="1"/>
</dbReference>
<dbReference type="Gene3D" id="3.40.1210.10">
    <property type="entry name" value="Survival protein SurE-like phosphatase/nucleotidase"/>
    <property type="match status" value="1"/>
</dbReference>
<dbReference type="SUPFAM" id="SSF64167">
    <property type="entry name" value="SurE-like"/>
    <property type="match status" value="1"/>
</dbReference>
<comment type="similarity">
    <text evidence="1">Belongs to the SurE nucleotidase family.</text>
</comment>
<keyword evidence="4" id="KW-0732">Signal</keyword>
<name>A0A6A6NTH6_9PEZI</name>
<evidence type="ECO:0000256" key="2">
    <source>
        <dbReference type="ARBA" id="ARBA00022723"/>
    </source>
</evidence>
<dbReference type="PANTHER" id="PTHR30457:SF0">
    <property type="entry name" value="PHOSPHATASE, PUTATIVE (AFU_ORTHOLOGUE AFUA_4G01070)-RELATED"/>
    <property type="match status" value="1"/>
</dbReference>
<dbReference type="InterPro" id="IPR002828">
    <property type="entry name" value="SurE-like_Pase/nucleotidase"/>
</dbReference>
<keyword evidence="2" id="KW-0479">Metal-binding</keyword>
<feature type="domain" description="Survival protein SurE-like phosphatase/nucleotidase" evidence="5">
    <location>
        <begin position="24"/>
        <end position="237"/>
    </location>
</feature>
<evidence type="ECO:0000313" key="7">
    <source>
        <dbReference type="Proteomes" id="UP000799766"/>
    </source>
</evidence>
<dbReference type="InterPro" id="IPR036523">
    <property type="entry name" value="SurE-like_sf"/>
</dbReference>
<evidence type="ECO:0000256" key="3">
    <source>
        <dbReference type="ARBA" id="ARBA00022801"/>
    </source>
</evidence>
<evidence type="ECO:0000256" key="4">
    <source>
        <dbReference type="SAM" id="SignalP"/>
    </source>
</evidence>
<reference evidence="6" key="1">
    <citation type="journal article" date="2020" name="Stud. Mycol.">
        <title>101 Dothideomycetes genomes: a test case for predicting lifestyles and emergence of pathogens.</title>
        <authorList>
            <person name="Haridas S."/>
            <person name="Albert R."/>
            <person name="Binder M."/>
            <person name="Bloem J."/>
            <person name="Labutti K."/>
            <person name="Salamov A."/>
            <person name="Andreopoulos B."/>
            <person name="Baker S."/>
            <person name="Barry K."/>
            <person name="Bills G."/>
            <person name="Bluhm B."/>
            <person name="Cannon C."/>
            <person name="Castanera R."/>
            <person name="Culley D."/>
            <person name="Daum C."/>
            <person name="Ezra D."/>
            <person name="Gonzalez J."/>
            <person name="Henrissat B."/>
            <person name="Kuo A."/>
            <person name="Liang C."/>
            <person name="Lipzen A."/>
            <person name="Lutzoni F."/>
            <person name="Magnuson J."/>
            <person name="Mondo S."/>
            <person name="Nolan M."/>
            <person name="Ohm R."/>
            <person name="Pangilinan J."/>
            <person name="Park H.-J."/>
            <person name="Ramirez L."/>
            <person name="Alfaro M."/>
            <person name="Sun H."/>
            <person name="Tritt A."/>
            <person name="Yoshinaga Y."/>
            <person name="Zwiers L.-H."/>
            <person name="Turgeon B."/>
            <person name="Goodwin S."/>
            <person name="Spatafora J."/>
            <person name="Crous P."/>
            <person name="Grigoriev I."/>
        </authorList>
    </citation>
    <scope>NUCLEOTIDE SEQUENCE</scope>
    <source>
        <strain evidence="6">ATCC 16933</strain>
    </source>
</reference>
<dbReference type="GO" id="GO:0046872">
    <property type="term" value="F:metal ion binding"/>
    <property type="evidence" value="ECO:0007669"/>
    <property type="project" value="UniProtKB-KW"/>
</dbReference>
<gene>
    <name evidence="6" type="ORF">BDY21DRAFT_387336</name>
</gene>
<dbReference type="InterPro" id="IPR030048">
    <property type="entry name" value="SurE"/>
</dbReference>
<organism evidence="6 7">
    <name type="scientific">Lineolata rhizophorae</name>
    <dbReference type="NCBI Taxonomy" id="578093"/>
    <lineage>
        <taxon>Eukaryota</taxon>
        <taxon>Fungi</taxon>
        <taxon>Dikarya</taxon>
        <taxon>Ascomycota</taxon>
        <taxon>Pezizomycotina</taxon>
        <taxon>Dothideomycetes</taxon>
        <taxon>Dothideomycetes incertae sedis</taxon>
        <taxon>Lineolatales</taxon>
        <taxon>Lineolataceae</taxon>
        <taxon>Lineolata</taxon>
    </lineage>
</organism>
<dbReference type="EMBL" id="MU001689">
    <property type="protein sequence ID" value="KAF2454868.1"/>
    <property type="molecule type" value="Genomic_DNA"/>
</dbReference>
<dbReference type="OrthoDB" id="4018688at2759"/>
<feature type="signal peptide" evidence="4">
    <location>
        <begin position="1"/>
        <end position="21"/>
    </location>
</feature>
<evidence type="ECO:0000256" key="1">
    <source>
        <dbReference type="ARBA" id="ARBA00011062"/>
    </source>
</evidence>